<evidence type="ECO:0000313" key="3">
    <source>
        <dbReference type="Proteomes" id="UP000589520"/>
    </source>
</evidence>
<keyword evidence="1" id="KW-1133">Transmembrane helix</keyword>
<proteinExistence type="predicted"/>
<dbReference type="EMBL" id="JACCCW010000001">
    <property type="protein sequence ID" value="NYF78145.1"/>
    <property type="molecule type" value="Genomic_DNA"/>
</dbReference>
<keyword evidence="1" id="KW-0472">Membrane</keyword>
<organism evidence="2 3">
    <name type="scientific">Granulicella arctica</name>
    <dbReference type="NCBI Taxonomy" id="940613"/>
    <lineage>
        <taxon>Bacteria</taxon>
        <taxon>Pseudomonadati</taxon>
        <taxon>Acidobacteriota</taxon>
        <taxon>Terriglobia</taxon>
        <taxon>Terriglobales</taxon>
        <taxon>Acidobacteriaceae</taxon>
        <taxon>Granulicella</taxon>
    </lineage>
</organism>
<dbReference type="InterPro" id="IPR046534">
    <property type="entry name" value="DUF6599"/>
</dbReference>
<accession>A0A7Y9TFY8</accession>
<evidence type="ECO:0000256" key="1">
    <source>
        <dbReference type="SAM" id="Phobius"/>
    </source>
</evidence>
<keyword evidence="3" id="KW-1185">Reference proteome</keyword>
<gene>
    <name evidence="2" type="ORF">HDF17_000432</name>
</gene>
<evidence type="ECO:0000313" key="2">
    <source>
        <dbReference type="EMBL" id="NYF78145.1"/>
    </source>
</evidence>
<dbReference type="Proteomes" id="UP000589520">
    <property type="component" value="Unassembled WGS sequence"/>
</dbReference>
<comment type="caution">
    <text evidence="2">The sequence shown here is derived from an EMBL/GenBank/DDBJ whole genome shotgun (WGS) entry which is preliminary data.</text>
</comment>
<feature type="transmembrane region" description="Helical" evidence="1">
    <location>
        <begin position="303"/>
        <end position="328"/>
    </location>
</feature>
<reference evidence="2 3" key="1">
    <citation type="submission" date="2020-07" db="EMBL/GenBank/DDBJ databases">
        <title>Genomic Encyclopedia of Type Strains, Phase IV (KMG-V): Genome sequencing to study the core and pangenomes of soil and plant-associated prokaryotes.</title>
        <authorList>
            <person name="Whitman W."/>
        </authorList>
    </citation>
    <scope>NUCLEOTIDE SEQUENCE [LARGE SCALE GENOMIC DNA]</scope>
    <source>
        <strain evidence="2 3">X4EP2</strain>
    </source>
</reference>
<dbReference type="RefSeq" id="WP_179487321.1">
    <property type="nucleotide sequence ID" value="NZ_JACCCW010000001.1"/>
</dbReference>
<dbReference type="AlphaFoldDB" id="A0A7Y9TFY8"/>
<protein>
    <submittedName>
        <fullName evidence="2">Uncharacterized protein</fullName>
    </submittedName>
</protein>
<keyword evidence="1" id="KW-0812">Transmembrane</keyword>
<dbReference type="Pfam" id="PF20244">
    <property type="entry name" value="DUF6599"/>
    <property type="match status" value="1"/>
</dbReference>
<name>A0A7Y9TFY8_9BACT</name>
<sequence length="368" mass="38376">MSASLLAQAAPVVLNEPAAPLLPQRFGAWEMQAPATTSNDASQIDAAHVAELQEDGFNRFSTAKYVRGGATLNVQALQFVDATGASAALSLYRASHAGLRAMPAGQKLGTESAAGDGEVLLRTGNTIVIANSAQVQPSELQALAVTLPKISGPRGMSPLLPTLLPGKGLAPESVRYSLGPVSYAATGGVLPAEILGFEKSAEEVTANYVARSGKGTLTLLLYPTPQIAGDRGRGIAAWVNAHHDGLGTVKMRREGPLVLMTTGGFAADDAQQMIENIHLQGIVTWDKPMPHEFHSEVRKTASLLMSIAILSGVLMLAAVLLGLFLGVGRASIRVLMGKPAASEPEFLGLGLERGPTKAIRRQDDPAVG</sequence>